<sequence>MCRNIGVTDGWYEGKTIKFLYTQNFFCDPAVASGAPSKCEAGAKYRNVPPGTTSDKFTDPLYIPVPLFKPAPKTLQCPANVPCVDHPTTIDLSRLASALKMPASALKNTELPGHDHIITDRNNNRPEWWPVYVVAVTDPGSFAKIQEGKSFDTVKKLAANPNSGVSQPIPTNTFLWFQTLPGANSGAPSRGDAPAGGIAAGEGGTQTVRNAGLMGAGALLALGSIGAFIHSRRKSSTDRA</sequence>
<gene>
    <name evidence="1" type="ORF">RM877_38785</name>
</gene>
<evidence type="ECO:0008006" key="3">
    <source>
        <dbReference type="Google" id="ProtNLM"/>
    </source>
</evidence>
<dbReference type="RefSeq" id="WP_093823528.1">
    <property type="nucleotide sequence ID" value="NZ_JAVRES010000058.1"/>
</dbReference>
<evidence type="ECO:0000313" key="2">
    <source>
        <dbReference type="Proteomes" id="UP001183535"/>
    </source>
</evidence>
<dbReference type="Proteomes" id="UP001183535">
    <property type="component" value="Unassembled WGS sequence"/>
</dbReference>
<reference evidence="2" key="1">
    <citation type="submission" date="2023-07" db="EMBL/GenBank/DDBJ databases">
        <title>30 novel species of actinomycetes from the DSMZ collection.</title>
        <authorList>
            <person name="Nouioui I."/>
        </authorList>
    </citation>
    <scope>NUCLEOTIDE SEQUENCE [LARGE SCALE GENOMIC DNA]</scope>
    <source>
        <strain evidence="2">DSM 41981</strain>
    </source>
</reference>
<proteinExistence type="predicted"/>
<name>A0ABD5F0P5_9ACTN</name>
<accession>A0ABD5F0P5</accession>
<evidence type="ECO:0000313" key="1">
    <source>
        <dbReference type="EMBL" id="MDT0440597.1"/>
    </source>
</evidence>
<dbReference type="AlphaFoldDB" id="A0ABD5F0P5"/>
<dbReference type="EMBL" id="JAVRES010000058">
    <property type="protein sequence ID" value="MDT0440597.1"/>
    <property type="molecule type" value="Genomic_DNA"/>
</dbReference>
<protein>
    <recommendedName>
        <fullName evidence="3">LPXTG cell wall anchor domain-containing protein</fullName>
    </recommendedName>
</protein>
<organism evidence="1 2">
    <name type="scientific">Streptomyces doudnae</name>
    <dbReference type="NCBI Taxonomy" id="3075536"/>
    <lineage>
        <taxon>Bacteria</taxon>
        <taxon>Bacillati</taxon>
        <taxon>Actinomycetota</taxon>
        <taxon>Actinomycetes</taxon>
        <taxon>Kitasatosporales</taxon>
        <taxon>Streptomycetaceae</taxon>
        <taxon>Streptomyces</taxon>
    </lineage>
</organism>
<comment type="caution">
    <text evidence="1">The sequence shown here is derived from an EMBL/GenBank/DDBJ whole genome shotgun (WGS) entry which is preliminary data.</text>
</comment>
<keyword evidence="2" id="KW-1185">Reference proteome</keyword>